<dbReference type="InterPro" id="IPR016032">
    <property type="entry name" value="Sig_transdc_resp-reg_C-effctor"/>
</dbReference>
<evidence type="ECO:0000256" key="1">
    <source>
        <dbReference type="ARBA" id="ARBA00018672"/>
    </source>
</evidence>
<evidence type="ECO:0000256" key="3">
    <source>
        <dbReference type="ARBA" id="ARBA00023012"/>
    </source>
</evidence>
<dbReference type="Gene3D" id="1.10.10.10">
    <property type="entry name" value="Winged helix-like DNA-binding domain superfamily/Winged helix DNA-binding domain"/>
    <property type="match status" value="1"/>
</dbReference>
<dbReference type="GO" id="GO:0006355">
    <property type="term" value="P:regulation of DNA-templated transcription"/>
    <property type="evidence" value="ECO:0007669"/>
    <property type="project" value="InterPro"/>
</dbReference>
<name>A0A1I0IAI5_9FIRM</name>
<dbReference type="SMART" id="SM00862">
    <property type="entry name" value="Trans_reg_C"/>
    <property type="match status" value="1"/>
</dbReference>
<feature type="domain" description="OmpR/PhoB-type" evidence="11">
    <location>
        <begin position="125"/>
        <end position="223"/>
    </location>
</feature>
<dbReference type="PANTHER" id="PTHR48111">
    <property type="entry name" value="REGULATOR OF RPOS"/>
    <property type="match status" value="1"/>
</dbReference>
<accession>A0A1I0IAI5</accession>
<evidence type="ECO:0000259" key="10">
    <source>
        <dbReference type="PROSITE" id="PS50110"/>
    </source>
</evidence>
<dbReference type="InterPro" id="IPR001789">
    <property type="entry name" value="Sig_transdc_resp-reg_receiver"/>
</dbReference>
<evidence type="ECO:0000256" key="6">
    <source>
        <dbReference type="ARBA" id="ARBA00023163"/>
    </source>
</evidence>
<dbReference type="STRING" id="460384.SAMN05216313_12051"/>
<dbReference type="GO" id="GO:0000156">
    <property type="term" value="F:phosphorelay response regulator activity"/>
    <property type="evidence" value="ECO:0007669"/>
    <property type="project" value="TreeGrafter"/>
</dbReference>
<evidence type="ECO:0000256" key="7">
    <source>
        <dbReference type="ARBA" id="ARBA00024867"/>
    </source>
</evidence>
<evidence type="ECO:0000256" key="5">
    <source>
        <dbReference type="ARBA" id="ARBA00023125"/>
    </source>
</evidence>
<dbReference type="Gene3D" id="6.10.250.690">
    <property type="match status" value="1"/>
</dbReference>
<organism evidence="12 13">
    <name type="scientific">Enterocloster lavalensis</name>
    <dbReference type="NCBI Taxonomy" id="460384"/>
    <lineage>
        <taxon>Bacteria</taxon>
        <taxon>Bacillati</taxon>
        <taxon>Bacillota</taxon>
        <taxon>Clostridia</taxon>
        <taxon>Lachnospirales</taxon>
        <taxon>Lachnospiraceae</taxon>
        <taxon>Enterocloster</taxon>
    </lineage>
</organism>
<dbReference type="Gene3D" id="3.40.50.2300">
    <property type="match status" value="1"/>
</dbReference>
<dbReference type="InterPro" id="IPR039420">
    <property type="entry name" value="WalR-like"/>
</dbReference>
<keyword evidence="5 9" id="KW-0238">DNA-binding</keyword>
<dbReference type="SUPFAM" id="SSF52172">
    <property type="entry name" value="CheY-like"/>
    <property type="match status" value="1"/>
</dbReference>
<keyword evidence="13" id="KW-1185">Reference proteome</keyword>
<evidence type="ECO:0000256" key="4">
    <source>
        <dbReference type="ARBA" id="ARBA00023015"/>
    </source>
</evidence>
<dbReference type="SMART" id="SM00448">
    <property type="entry name" value="REC"/>
    <property type="match status" value="1"/>
</dbReference>
<protein>
    <recommendedName>
        <fullName evidence="1">Stage 0 sporulation protein A homolog</fullName>
    </recommendedName>
</protein>
<dbReference type="GO" id="GO:0000976">
    <property type="term" value="F:transcription cis-regulatory region binding"/>
    <property type="evidence" value="ECO:0007669"/>
    <property type="project" value="TreeGrafter"/>
</dbReference>
<sequence length="226" mass="25402">MKILLVEDDRDLCNTVKLQLERAGYETDVCYQGQDALFYANQYPYDVIVLDRMLPQVDGLTILQGLRRKQIATPVIITTALDGVNDRIDGLDAGADDYLVKPYAVGELLARIRAVTRRPGNFHAGAEKCFADIRLDADRRELSGPGGTVRLSKRETALMEYLIRGAGQILPREIILTYIWGVDAEVEDGNLDNYIYFLRRRLRSVGASAQIVTIHGTGYQLKERQP</sequence>
<keyword evidence="6" id="KW-0804">Transcription</keyword>
<dbReference type="PROSITE" id="PS51755">
    <property type="entry name" value="OMPR_PHOB"/>
    <property type="match status" value="1"/>
</dbReference>
<dbReference type="AlphaFoldDB" id="A0A1I0IAI5"/>
<evidence type="ECO:0000313" key="12">
    <source>
        <dbReference type="EMBL" id="SET93784.1"/>
    </source>
</evidence>
<keyword evidence="3" id="KW-0902">Two-component regulatory system</keyword>
<dbReference type="PROSITE" id="PS50110">
    <property type="entry name" value="RESPONSE_REGULATORY"/>
    <property type="match status" value="1"/>
</dbReference>
<dbReference type="Pfam" id="PF00486">
    <property type="entry name" value="Trans_reg_C"/>
    <property type="match status" value="1"/>
</dbReference>
<comment type="function">
    <text evidence="7">May play the central regulatory role in sporulation. It may be an element of the effector pathway responsible for the activation of sporulation genes in response to nutritional stress. Spo0A may act in concert with spo0H (a sigma factor) to control the expression of some genes that are critical to the sporulation process.</text>
</comment>
<dbReference type="InterPro" id="IPR036388">
    <property type="entry name" value="WH-like_DNA-bd_sf"/>
</dbReference>
<proteinExistence type="predicted"/>
<dbReference type="SUPFAM" id="SSF46894">
    <property type="entry name" value="C-terminal effector domain of the bipartite response regulators"/>
    <property type="match status" value="1"/>
</dbReference>
<keyword evidence="2 8" id="KW-0597">Phosphoprotein</keyword>
<evidence type="ECO:0000259" key="11">
    <source>
        <dbReference type="PROSITE" id="PS51755"/>
    </source>
</evidence>
<evidence type="ECO:0000256" key="2">
    <source>
        <dbReference type="ARBA" id="ARBA00022553"/>
    </source>
</evidence>
<dbReference type="CDD" id="cd00383">
    <property type="entry name" value="trans_reg_C"/>
    <property type="match status" value="1"/>
</dbReference>
<feature type="DNA-binding region" description="OmpR/PhoB-type" evidence="9">
    <location>
        <begin position="125"/>
        <end position="223"/>
    </location>
</feature>
<dbReference type="RefSeq" id="WP_092366702.1">
    <property type="nucleotide sequence ID" value="NZ_CABJCG010000022.1"/>
</dbReference>
<dbReference type="GO" id="GO:0005829">
    <property type="term" value="C:cytosol"/>
    <property type="evidence" value="ECO:0007669"/>
    <property type="project" value="TreeGrafter"/>
</dbReference>
<evidence type="ECO:0000256" key="9">
    <source>
        <dbReference type="PROSITE-ProRule" id="PRU01091"/>
    </source>
</evidence>
<dbReference type="EMBL" id="FOIM01000020">
    <property type="protein sequence ID" value="SET93784.1"/>
    <property type="molecule type" value="Genomic_DNA"/>
</dbReference>
<dbReference type="Proteomes" id="UP000198508">
    <property type="component" value="Unassembled WGS sequence"/>
</dbReference>
<feature type="domain" description="Response regulatory" evidence="10">
    <location>
        <begin position="2"/>
        <end position="116"/>
    </location>
</feature>
<dbReference type="PANTHER" id="PTHR48111:SF22">
    <property type="entry name" value="REGULATOR OF RPOS"/>
    <property type="match status" value="1"/>
</dbReference>
<dbReference type="InterPro" id="IPR001867">
    <property type="entry name" value="OmpR/PhoB-type_DNA-bd"/>
</dbReference>
<evidence type="ECO:0000256" key="8">
    <source>
        <dbReference type="PROSITE-ProRule" id="PRU00169"/>
    </source>
</evidence>
<keyword evidence="4" id="KW-0805">Transcription regulation</keyword>
<dbReference type="Pfam" id="PF00072">
    <property type="entry name" value="Response_reg"/>
    <property type="match status" value="1"/>
</dbReference>
<dbReference type="GO" id="GO:0032993">
    <property type="term" value="C:protein-DNA complex"/>
    <property type="evidence" value="ECO:0007669"/>
    <property type="project" value="TreeGrafter"/>
</dbReference>
<dbReference type="InterPro" id="IPR011006">
    <property type="entry name" value="CheY-like_superfamily"/>
</dbReference>
<gene>
    <name evidence="12" type="ORF">SAMN05216313_12051</name>
</gene>
<reference evidence="13" key="1">
    <citation type="submission" date="2016-10" db="EMBL/GenBank/DDBJ databases">
        <authorList>
            <person name="Varghese N."/>
            <person name="Submissions S."/>
        </authorList>
    </citation>
    <scope>NUCLEOTIDE SEQUENCE [LARGE SCALE GENOMIC DNA]</scope>
    <source>
        <strain evidence="13">NLAE-zl-G277</strain>
    </source>
</reference>
<evidence type="ECO:0000313" key="13">
    <source>
        <dbReference type="Proteomes" id="UP000198508"/>
    </source>
</evidence>
<feature type="modified residue" description="4-aspartylphosphate" evidence="8">
    <location>
        <position position="51"/>
    </location>
</feature>